<comment type="caution">
    <text evidence="1">The sequence shown here is derived from an EMBL/GenBank/DDBJ whole genome shotgun (WGS) entry which is preliminary data.</text>
</comment>
<proteinExistence type="predicted"/>
<organism evidence="1 2">
    <name type="scientific">Tolypocladium ophioglossoides (strain CBS 100239)</name>
    <name type="common">Snaketongue truffleclub</name>
    <name type="synonym">Elaphocordyceps ophioglossoides</name>
    <dbReference type="NCBI Taxonomy" id="1163406"/>
    <lineage>
        <taxon>Eukaryota</taxon>
        <taxon>Fungi</taxon>
        <taxon>Dikarya</taxon>
        <taxon>Ascomycota</taxon>
        <taxon>Pezizomycotina</taxon>
        <taxon>Sordariomycetes</taxon>
        <taxon>Hypocreomycetidae</taxon>
        <taxon>Hypocreales</taxon>
        <taxon>Ophiocordycipitaceae</taxon>
        <taxon>Tolypocladium</taxon>
    </lineage>
</organism>
<evidence type="ECO:0000313" key="1">
    <source>
        <dbReference type="EMBL" id="KND90721.1"/>
    </source>
</evidence>
<name>A0A0L0N9J1_TOLOC</name>
<dbReference type="EMBL" id="LFRF01000011">
    <property type="protein sequence ID" value="KND90721.1"/>
    <property type="molecule type" value="Genomic_DNA"/>
</dbReference>
<protein>
    <submittedName>
        <fullName evidence="1">Uncharacterized protein</fullName>
    </submittedName>
</protein>
<evidence type="ECO:0000313" key="2">
    <source>
        <dbReference type="Proteomes" id="UP000036947"/>
    </source>
</evidence>
<dbReference type="OrthoDB" id="65569at2759"/>
<keyword evidence="2" id="KW-1185">Reference proteome</keyword>
<dbReference type="AlphaFoldDB" id="A0A0L0N9J1"/>
<accession>A0A0L0N9J1</accession>
<reference evidence="1 2" key="1">
    <citation type="journal article" date="2015" name="BMC Genomics">
        <title>The genome of the truffle-parasite Tolypocladium ophioglossoides and the evolution of antifungal peptaibiotics.</title>
        <authorList>
            <person name="Quandt C.A."/>
            <person name="Bushley K.E."/>
            <person name="Spatafora J.W."/>
        </authorList>
    </citation>
    <scope>NUCLEOTIDE SEQUENCE [LARGE SCALE GENOMIC DNA]</scope>
    <source>
        <strain evidence="1 2">CBS 100239</strain>
    </source>
</reference>
<dbReference type="Proteomes" id="UP000036947">
    <property type="component" value="Unassembled WGS sequence"/>
</dbReference>
<gene>
    <name evidence="1" type="ORF">TOPH_04648</name>
</gene>
<sequence length="272" mass="28327">MSRSTLKSLRALAPRGDAVERDLQVRALDGELGGLGGLLASTCDGREGIRLQVRRQVIKARDEVYVEGVQSLPLVLCQQHVGLRGIGKLRRPLILEHPNLEQQVRGSLPKAQVRVEAVDEAPAAGLRRPRGGAGGRARGRRLGLEAGGVGGGDARLEGELVNGDGPVVENGGGLVTHVDDPEGAAAQLGLDRVQALQRRLLVKAHDLGEASGLAKDVPGVLGFPRRVDAVGVEVADGDGVGVGALEVRLQVVVEAVARGLEEDVGNGFSLGE</sequence>